<reference evidence="1 2" key="1">
    <citation type="submission" date="2017-05" db="EMBL/GenBank/DDBJ databases">
        <title>Genome sequence of Acetobacter pasteurianus subsp. pasteurianus strain SRCM101342.</title>
        <authorList>
            <person name="Cho S.H."/>
        </authorList>
    </citation>
    <scope>NUCLEOTIDE SEQUENCE [LARGE SCALE GENOMIC DNA]</scope>
    <source>
        <strain evidence="1 2">SRCM101342</strain>
        <plasmid evidence="2">pap1342-2</plasmid>
    </source>
</reference>
<evidence type="ECO:0000313" key="2">
    <source>
        <dbReference type="Proteomes" id="UP000196205"/>
    </source>
</evidence>
<evidence type="ECO:0000313" key="1">
    <source>
        <dbReference type="EMBL" id="ARW49068.1"/>
    </source>
</evidence>
<proteinExistence type="predicted"/>
<organism evidence="1 2">
    <name type="scientific">Acetobacter pasteurianus subsp. pasteurianus</name>
    <dbReference type="NCBI Taxonomy" id="481145"/>
    <lineage>
        <taxon>Bacteria</taxon>
        <taxon>Pseudomonadati</taxon>
        <taxon>Pseudomonadota</taxon>
        <taxon>Alphaproteobacteria</taxon>
        <taxon>Acetobacterales</taxon>
        <taxon>Acetobacteraceae</taxon>
        <taxon>Acetobacter</taxon>
    </lineage>
</organism>
<gene>
    <name evidence="1" type="ORF">S1001342_02778</name>
</gene>
<dbReference type="EMBL" id="CP021511">
    <property type="protein sequence ID" value="ARW49068.1"/>
    <property type="molecule type" value="Genomic_DNA"/>
</dbReference>
<sequence>MGLHGNRCPYQPDPEVRRVSPCQDQQVIYLHLKSTLAVSVVSSRKKKRGNSNSQ</sequence>
<keyword evidence="1" id="KW-0614">Plasmid</keyword>
<dbReference type="Proteomes" id="UP000196205">
    <property type="component" value="Plasmid pAP1342-2"/>
</dbReference>
<geneLocation type="plasmid" evidence="2">
    <name>pap1342-2</name>
</geneLocation>
<accession>A0A1Y0Y1I3</accession>
<name>A0A1Y0Y1I3_ACEPA</name>
<dbReference type="AlphaFoldDB" id="A0A1Y0Y1I3"/>
<protein>
    <submittedName>
        <fullName evidence="1">Uncharacterized protein</fullName>
    </submittedName>
</protein>